<feature type="chain" id="PRO_5040473134" evidence="8">
    <location>
        <begin position="24"/>
        <end position="478"/>
    </location>
</feature>
<keyword evidence="3 7" id="KW-0064">Aspartyl protease</keyword>
<sequence>MQLTPSFVLILGILFQITLDAYAIPLTREQMGVVKLPLKRTPMRSDLHPQMLFQMHNARAQRRLARMTGRAMKEVDQLTVRGTARIGLPGAKLGSNNDLNVPSTGKASASDFAVDAATDGFSPADAQALADNTLTTANTPTTANSVGLDDQANDVGYIATVQMGTPPRDFKLLMDSGSADVWVGAEGCQSANGSDCGNHVFLGSQSSSSFVETQKLFETTYGSGAVRGNIIQDNLVVAGLQLPGHTFGVATEESDNFASPETLFDGIMGVAQSTLSEQKALTPVEALAKAGLIKQPIISFKIPRLADQKNDGEATLGALDFSKFDQNTLVTINNVNPQGFWEAPVDGVAMNGVDLGLNNRTAILDTGTTLLIVPPADAQAIHKAIPGAKDNGQLGFTVPCTTNAALSFTFGQQAFPIDSRDLAVAPVDPNNPTGDCISGISAAQVGSPNQFLAGDVFLKNAYFSTNVEDNTIQLAKLI</sequence>
<dbReference type="GO" id="GO:0004190">
    <property type="term" value="F:aspartic-type endopeptidase activity"/>
    <property type="evidence" value="ECO:0007669"/>
    <property type="project" value="UniProtKB-KW"/>
</dbReference>
<reference evidence="10" key="2">
    <citation type="journal article" date="2020" name="Nat. Commun.">
        <title>Large-scale genome sequencing of mycorrhizal fungi provides insights into the early evolution of symbiotic traits.</title>
        <authorList>
            <person name="Miyauchi S."/>
            <person name="Kiss E."/>
            <person name="Kuo A."/>
            <person name="Drula E."/>
            <person name="Kohler A."/>
            <person name="Sanchez-Garcia M."/>
            <person name="Morin E."/>
            <person name="Andreopoulos B."/>
            <person name="Barry K.W."/>
            <person name="Bonito G."/>
            <person name="Buee M."/>
            <person name="Carver A."/>
            <person name="Chen C."/>
            <person name="Cichocki N."/>
            <person name="Clum A."/>
            <person name="Culley D."/>
            <person name="Crous P.W."/>
            <person name="Fauchery L."/>
            <person name="Girlanda M."/>
            <person name="Hayes R.D."/>
            <person name="Keri Z."/>
            <person name="LaButti K."/>
            <person name="Lipzen A."/>
            <person name="Lombard V."/>
            <person name="Magnuson J."/>
            <person name="Maillard F."/>
            <person name="Murat C."/>
            <person name="Nolan M."/>
            <person name="Ohm R.A."/>
            <person name="Pangilinan J."/>
            <person name="Pereira M.F."/>
            <person name="Perotto S."/>
            <person name="Peter M."/>
            <person name="Pfister S."/>
            <person name="Riley R."/>
            <person name="Sitrit Y."/>
            <person name="Stielow J.B."/>
            <person name="Szollosi G."/>
            <person name="Zifcakova L."/>
            <person name="Stursova M."/>
            <person name="Spatafora J.W."/>
            <person name="Tedersoo L."/>
            <person name="Vaario L.M."/>
            <person name="Yamada A."/>
            <person name="Yan M."/>
            <person name="Wang P."/>
            <person name="Xu J."/>
            <person name="Bruns T."/>
            <person name="Baldrian P."/>
            <person name="Vilgalys R."/>
            <person name="Dunand C."/>
            <person name="Henrissat B."/>
            <person name="Grigoriev I.V."/>
            <person name="Hibbett D."/>
            <person name="Nagy L.G."/>
            <person name="Martin F.M."/>
        </authorList>
    </citation>
    <scope>NUCLEOTIDE SEQUENCE</scope>
    <source>
        <strain evidence="10">Prilba</strain>
    </source>
</reference>
<dbReference type="InterPro" id="IPR001461">
    <property type="entry name" value="Aspartic_peptidase_A1"/>
</dbReference>
<evidence type="ECO:0000256" key="2">
    <source>
        <dbReference type="ARBA" id="ARBA00022670"/>
    </source>
</evidence>
<dbReference type="PROSITE" id="PS51767">
    <property type="entry name" value="PEPTIDASE_A1"/>
    <property type="match status" value="1"/>
</dbReference>
<dbReference type="SUPFAM" id="SSF50630">
    <property type="entry name" value="Acid proteases"/>
    <property type="match status" value="1"/>
</dbReference>
<evidence type="ECO:0000256" key="3">
    <source>
        <dbReference type="ARBA" id="ARBA00022750"/>
    </source>
</evidence>
<dbReference type="GO" id="GO:0006508">
    <property type="term" value="P:proteolysis"/>
    <property type="evidence" value="ECO:0007669"/>
    <property type="project" value="UniProtKB-KW"/>
</dbReference>
<dbReference type="PANTHER" id="PTHR47966">
    <property type="entry name" value="BETA-SITE APP-CLEAVING ENZYME, ISOFORM A-RELATED"/>
    <property type="match status" value="1"/>
</dbReference>
<feature type="domain" description="Peptidase A1" evidence="9">
    <location>
        <begin position="157"/>
        <end position="475"/>
    </location>
</feature>
<evidence type="ECO:0000256" key="5">
    <source>
        <dbReference type="PIRSR" id="PIRSR601461-1"/>
    </source>
</evidence>
<dbReference type="InterPro" id="IPR021109">
    <property type="entry name" value="Peptidase_aspartic_dom_sf"/>
</dbReference>
<keyword evidence="6" id="KW-1015">Disulfide bond</keyword>
<evidence type="ECO:0000256" key="1">
    <source>
        <dbReference type="ARBA" id="ARBA00007447"/>
    </source>
</evidence>
<name>A0A9P5TCU0_9AGAM</name>
<dbReference type="FunFam" id="2.40.70.10:FF:000115">
    <property type="entry name" value="Lysosomal aspartic protease"/>
    <property type="match status" value="1"/>
</dbReference>
<keyword evidence="2 7" id="KW-0645">Protease</keyword>
<dbReference type="PRINTS" id="PR00792">
    <property type="entry name" value="PEPSIN"/>
</dbReference>
<dbReference type="CDD" id="cd05471">
    <property type="entry name" value="pepsin_like"/>
    <property type="match status" value="1"/>
</dbReference>
<evidence type="ECO:0000313" key="10">
    <source>
        <dbReference type="EMBL" id="KAF8485775.1"/>
    </source>
</evidence>
<evidence type="ECO:0000259" key="9">
    <source>
        <dbReference type="PROSITE" id="PS51767"/>
    </source>
</evidence>
<dbReference type="Pfam" id="PF00026">
    <property type="entry name" value="Asp"/>
    <property type="match status" value="1"/>
</dbReference>
<evidence type="ECO:0000313" key="11">
    <source>
        <dbReference type="Proteomes" id="UP000759537"/>
    </source>
</evidence>
<dbReference type="AlphaFoldDB" id="A0A9P5TCU0"/>
<feature type="signal peptide" evidence="8">
    <location>
        <begin position="1"/>
        <end position="23"/>
    </location>
</feature>
<dbReference type="EMBL" id="WHVB01000002">
    <property type="protein sequence ID" value="KAF8485775.1"/>
    <property type="molecule type" value="Genomic_DNA"/>
</dbReference>
<feature type="active site" evidence="5">
    <location>
        <position position="365"/>
    </location>
</feature>
<dbReference type="PANTHER" id="PTHR47966:SF75">
    <property type="entry name" value="ENDOPEPTIDASE (CTSD), PUTATIVE (AFU_ORTHOLOGUE AFUA_4G07040)-RELATED"/>
    <property type="match status" value="1"/>
</dbReference>
<evidence type="ECO:0000256" key="4">
    <source>
        <dbReference type="ARBA" id="ARBA00022801"/>
    </source>
</evidence>
<dbReference type="OrthoDB" id="2747330at2759"/>
<comment type="similarity">
    <text evidence="1 7">Belongs to the peptidase A1 family.</text>
</comment>
<dbReference type="InterPro" id="IPR034164">
    <property type="entry name" value="Pepsin-like_dom"/>
</dbReference>
<dbReference type="InterPro" id="IPR001969">
    <property type="entry name" value="Aspartic_peptidase_AS"/>
</dbReference>
<feature type="active site" evidence="5">
    <location>
        <position position="175"/>
    </location>
</feature>
<gene>
    <name evidence="10" type="ORF">DFH94DRAFT_154721</name>
</gene>
<dbReference type="PROSITE" id="PS00141">
    <property type="entry name" value="ASP_PROTEASE"/>
    <property type="match status" value="1"/>
</dbReference>
<comment type="caution">
    <text evidence="10">The sequence shown here is derived from an EMBL/GenBank/DDBJ whole genome shotgun (WGS) entry which is preliminary data.</text>
</comment>
<proteinExistence type="inferred from homology"/>
<dbReference type="InterPro" id="IPR033121">
    <property type="entry name" value="PEPTIDASE_A1"/>
</dbReference>
<evidence type="ECO:0000256" key="8">
    <source>
        <dbReference type="SAM" id="SignalP"/>
    </source>
</evidence>
<keyword evidence="11" id="KW-1185">Reference proteome</keyword>
<dbReference type="Proteomes" id="UP000759537">
    <property type="component" value="Unassembled WGS sequence"/>
</dbReference>
<organism evidence="10 11">
    <name type="scientific">Russula ochroleuca</name>
    <dbReference type="NCBI Taxonomy" id="152965"/>
    <lineage>
        <taxon>Eukaryota</taxon>
        <taxon>Fungi</taxon>
        <taxon>Dikarya</taxon>
        <taxon>Basidiomycota</taxon>
        <taxon>Agaricomycotina</taxon>
        <taxon>Agaricomycetes</taxon>
        <taxon>Russulales</taxon>
        <taxon>Russulaceae</taxon>
        <taxon>Russula</taxon>
    </lineage>
</organism>
<protein>
    <submittedName>
        <fullName evidence="10">Acid protease</fullName>
    </submittedName>
</protein>
<reference evidence="10" key="1">
    <citation type="submission" date="2019-10" db="EMBL/GenBank/DDBJ databases">
        <authorList>
            <consortium name="DOE Joint Genome Institute"/>
            <person name="Kuo A."/>
            <person name="Miyauchi S."/>
            <person name="Kiss E."/>
            <person name="Drula E."/>
            <person name="Kohler A."/>
            <person name="Sanchez-Garcia M."/>
            <person name="Andreopoulos B."/>
            <person name="Barry K.W."/>
            <person name="Bonito G."/>
            <person name="Buee M."/>
            <person name="Carver A."/>
            <person name="Chen C."/>
            <person name="Cichocki N."/>
            <person name="Clum A."/>
            <person name="Culley D."/>
            <person name="Crous P.W."/>
            <person name="Fauchery L."/>
            <person name="Girlanda M."/>
            <person name="Hayes R."/>
            <person name="Keri Z."/>
            <person name="LaButti K."/>
            <person name="Lipzen A."/>
            <person name="Lombard V."/>
            <person name="Magnuson J."/>
            <person name="Maillard F."/>
            <person name="Morin E."/>
            <person name="Murat C."/>
            <person name="Nolan M."/>
            <person name="Ohm R."/>
            <person name="Pangilinan J."/>
            <person name="Pereira M."/>
            <person name="Perotto S."/>
            <person name="Peter M."/>
            <person name="Riley R."/>
            <person name="Sitrit Y."/>
            <person name="Stielow B."/>
            <person name="Szollosi G."/>
            <person name="Zifcakova L."/>
            <person name="Stursova M."/>
            <person name="Spatafora J.W."/>
            <person name="Tedersoo L."/>
            <person name="Vaario L.-M."/>
            <person name="Yamada A."/>
            <person name="Yan M."/>
            <person name="Wang P."/>
            <person name="Xu J."/>
            <person name="Bruns T."/>
            <person name="Baldrian P."/>
            <person name="Vilgalys R."/>
            <person name="Henrissat B."/>
            <person name="Grigoriev I.V."/>
            <person name="Hibbett D."/>
            <person name="Nagy L.G."/>
            <person name="Martin F.M."/>
        </authorList>
    </citation>
    <scope>NUCLEOTIDE SEQUENCE</scope>
    <source>
        <strain evidence="10">Prilba</strain>
    </source>
</reference>
<feature type="disulfide bond" evidence="6">
    <location>
        <begin position="188"/>
        <end position="196"/>
    </location>
</feature>
<keyword evidence="8" id="KW-0732">Signal</keyword>
<keyword evidence="4 7" id="KW-0378">Hydrolase</keyword>
<dbReference type="Gene3D" id="2.40.70.10">
    <property type="entry name" value="Acid Proteases"/>
    <property type="match status" value="2"/>
</dbReference>
<evidence type="ECO:0000256" key="6">
    <source>
        <dbReference type="PIRSR" id="PIRSR601461-2"/>
    </source>
</evidence>
<evidence type="ECO:0000256" key="7">
    <source>
        <dbReference type="RuleBase" id="RU000454"/>
    </source>
</evidence>
<accession>A0A9P5TCU0</accession>